<reference evidence="1 2" key="1">
    <citation type="submission" date="2018-02" db="EMBL/GenBank/DDBJ databases">
        <title>Complete genome sequence of Agrobacterium tumefaciens 1D1609.</title>
        <authorList>
            <person name="Cho S.-T."/>
            <person name="Haryono M."/>
            <person name="Chang H.-H."/>
            <person name="Santos M.N."/>
            <person name="Lai E.-M."/>
            <person name="Kuo C.-H."/>
        </authorList>
    </citation>
    <scope>NUCLEOTIDE SEQUENCE [LARGE SCALE GENOMIC DNA]</scope>
    <source>
        <strain evidence="1 2">1D1609</strain>
    </source>
</reference>
<organism evidence="1 2">
    <name type="scientific">Agrobacterium tumefaciens</name>
    <dbReference type="NCBI Taxonomy" id="358"/>
    <lineage>
        <taxon>Bacteria</taxon>
        <taxon>Pseudomonadati</taxon>
        <taxon>Pseudomonadota</taxon>
        <taxon>Alphaproteobacteria</taxon>
        <taxon>Hyphomicrobiales</taxon>
        <taxon>Rhizobiaceae</taxon>
        <taxon>Rhizobium/Agrobacterium group</taxon>
        <taxon>Agrobacterium</taxon>
        <taxon>Agrobacterium tumefaciens complex</taxon>
    </lineage>
</organism>
<proteinExistence type="predicted"/>
<dbReference type="InterPro" id="IPR038666">
    <property type="entry name" value="SSP1_head-tail_sf"/>
</dbReference>
<protein>
    <recommendedName>
        <fullName evidence="3">Head-tail adaptor protein</fullName>
    </recommendedName>
</protein>
<dbReference type="AlphaFoldDB" id="A0A2L2LB96"/>
<dbReference type="Gene3D" id="2.40.10.270">
    <property type="entry name" value="Bacteriophage SPP1 head-tail adaptor protein"/>
    <property type="match status" value="1"/>
</dbReference>
<gene>
    <name evidence="1" type="ORF">At1D1609_15350</name>
</gene>
<dbReference type="EMBL" id="CP026924">
    <property type="protein sequence ID" value="AVH41589.1"/>
    <property type="molecule type" value="Genomic_DNA"/>
</dbReference>
<dbReference type="Proteomes" id="UP000237717">
    <property type="component" value="Chromosome I"/>
</dbReference>
<dbReference type="RefSeq" id="WP_104679394.1">
    <property type="nucleotide sequence ID" value="NZ_CP026924.1"/>
</dbReference>
<accession>A0A2L2LB96</accession>
<dbReference type="InterPro" id="IPR008767">
    <property type="entry name" value="Phage_SPP1_head-tail_adaptor"/>
</dbReference>
<evidence type="ECO:0000313" key="2">
    <source>
        <dbReference type="Proteomes" id="UP000237717"/>
    </source>
</evidence>
<evidence type="ECO:0000313" key="1">
    <source>
        <dbReference type="EMBL" id="AVH41589.1"/>
    </source>
</evidence>
<evidence type="ECO:0008006" key="3">
    <source>
        <dbReference type="Google" id="ProtNLM"/>
    </source>
</evidence>
<name>A0A2L2LB96_AGRTU</name>
<dbReference type="Pfam" id="PF05521">
    <property type="entry name" value="Phage_HCP"/>
    <property type="match status" value="1"/>
</dbReference>
<sequence length="114" mass="12693">MTGGGDLRRSFGFWKPTDSNDGFGTVIPGAGPPALQFTTAGRFRVLNGDEIFLNGVVSGTRMVEVTIRMQPKSKGVNTTWFMRDTRDNRRYNIKLMTPSEKGDFISFRAEEGKP</sequence>